<protein>
    <submittedName>
        <fullName evidence="2">Uncharacterized protein</fullName>
    </submittedName>
</protein>
<comment type="caution">
    <text evidence="2">The sequence shown here is derived from an EMBL/GenBank/DDBJ whole genome shotgun (WGS) entry which is preliminary data.</text>
</comment>
<accession>A0A813Q8U0</accession>
<dbReference type="EMBL" id="CAJNOQ010000144">
    <property type="protein sequence ID" value="CAF0763803.1"/>
    <property type="molecule type" value="Genomic_DNA"/>
</dbReference>
<feature type="region of interest" description="Disordered" evidence="1">
    <location>
        <begin position="477"/>
        <end position="521"/>
    </location>
</feature>
<evidence type="ECO:0000313" key="4">
    <source>
        <dbReference type="Proteomes" id="UP000663829"/>
    </source>
</evidence>
<reference evidence="2" key="1">
    <citation type="submission" date="2021-02" db="EMBL/GenBank/DDBJ databases">
        <authorList>
            <person name="Nowell W R."/>
        </authorList>
    </citation>
    <scope>NUCLEOTIDE SEQUENCE</scope>
</reference>
<dbReference type="Proteomes" id="UP000663829">
    <property type="component" value="Unassembled WGS sequence"/>
</dbReference>
<dbReference type="AlphaFoldDB" id="A0A813Q8U0"/>
<gene>
    <name evidence="2" type="ORF">GPM918_LOCUS1538</name>
    <name evidence="3" type="ORF">SRO942_LOCUS1538</name>
</gene>
<organism evidence="2 4">
    <name type="scientific">Didymodactylos carnosus</name>
    <dbReference type="NCBI Taxonomy" id="1234261"/>
    <lineage>
        <taxon>Eukaryota</taxon>
        <taxon>Metazoa</taxon>
        <taxon>Spiralia</taxon>
        <taxon>Gnathifera</taxon>
        <taxon>Rotifera</taxon>
        <taxon>Eurotatoria</taxon>
        <taxon>Bdelloidea</taxon>
        <taxon>Philodinida</taxon>
        <taxon>Philodinidae</taxon>
        <taxon>Didymodactylos</taxon>
    </lineage>
</organism>
<feature type="compositionally biased region" description="Low complexity" evidence="1">
    <location>
        <begin position="479"/>
        <end position="494"/>
    </location>
</feature>
<keyword evidence="4" id="KW-1185">Reference proteome</keyword>
<feature type="region of interest" description="Disordered" evidence="1">
    <location>
        <begin position="146"/>
        <end position="171"/>
    </location>
</feature>
<evidence type="ECO:0000313" key="3">
    <source>
        <dbReference type="EMBL" id="CAF3544965.1"/>
    </source>
</evidence>
<dbReference type="Proteomes" id="UP000681722">
    <property type="component" value="Unassembled WGS sequence"/>
</dbReference>
<evidence type="ECO:0000313" key="2">
    <source>
        <dbReference type="EMBL" id="CAF0763803.1"/>
    </source>
</evidence>
<proteinExistence type="predicted"/>
<sequence length="536" mass="58654">MNSLFNHGMPYDNPIHFTGTATNYNDFNFSNSMSLPPTYYFNSTQDWPTVLSQPLFGSSVSSFTTSPTHNNMYVCTPLNEALGQKDVPIDQILTSLGVNVHSLRRASSASHYGYQSSSHLPFSLSFPHTKSPGRRFECREISEREYRDRHRHRHYRDTDDDYPSSHRSQHREPLSLHGLLGAWNMAKQIPPSGLRGSASTPNLNSQWNMMKNMGSMPQQDNRNNLISSQWNMARQQQQQPPSAALNNLFGARQTSPSPSGQNAAVQNFFAARQSPPPQQGSNAAAMNFLAARQTPPYQQGSNAAVQNFLAARQSPPPQQGSNAAAMNFLSARQSPPFQQGPNAAAQNFLAARQSPSFQQGPNAAAQNFLSARQSPPFQQGPNAAAQNFLAARQSPPFQQGPNAAGQNFLAARQFSGSSTPPFNAASQNFLAARNLPYSGNPVPNPSFANNNWNRLSQQPSPYAEAGQNWNMMRTAGAMNQSSNPPFNRPFSPNQGQWRNSSLDPARPGIGQVPAPTSFGSLLQQARSQNLGYAGVS</sequence>
<name>A0A813Q8U0_9BILA</name>
<evidence type="ECO:0000256" key="1">
    <source>
        <dbReference type="SAM" id="MobiDB-lite"/>
    </source>
</evidence>
<dbReference type="EMBL" id="CAJOBC010000144">
    <property type="protein sequence ID" value="CAF3544965.1"/>
    <property type="molecule type" value="Genomic_DNA"/>
</dbReference>